<organism evidence="1 2">
    <name type="scientific">Geoglobus acetivorans</name>
    <dbReference type="NCBI Taxonomy" id="565033"/>
    <lineage>
        <taxon>Archaea</taxon>
        <taxon>Methanobacteriati</taxon>
        <taxon>Methanobacteriota</taxon>
        <taxon>Archaeoglobi</taxon>
        <taxon>Archaeoglobales</taxon>
        <taxon>Archaeoglobaceae</taxon>
        <taxon>Geoglobus</taxon>
    </lineage>
</organism>
<dbReference type="AlphaFoldDB" id="A0A0A7GD19"/>
<dbReference type="HOGENOM" id="CLU_2565567_0_0_2"/>
<sequence length="81" mass="9221">MSLSELPVPLSYKVIRAGSTETIVLTCPKCGRVGRLTRNGYNSHGPKFRVEHEEGYCPLSFFDGPIYDEVRKIYDSVRVKR</sequence>
<dbReference type="EMBL" id="CP009552">
    <property type="protein sequence ID" value="AIY89929.1"/>
    <property type="molecule type" value="Genomic_DNA"/>
</dbReference>
<dbReference type="RefSeq" id="WP_048091490.1">
    <property type="nucleotide sequence ID" value="NZ_CP009552.1"/>
</dbReference>
<dbReference type="GeneID" id="24797475"/>
<reference evidence="1 2" key="1">
    <citation type="journal article" date="2015" name="Appl. Environ. Microbiol.">
        <title>The Geoglobus acetivorans genome: Fe(III) reduction, acetate utilization, autotrophic growth, and degradation of aromatic compounds in a hyperthermophilic archaeon.</title>
        <authorList>
            <person name="Mardanov A.V."/>
            <person name="Slododkina G.B."/>
            <person name="Slobodkin A.I."/>
            <person name="Beletsky A.V."/>
            <person name="Gavrilov S.N."/>
            <person name="Kublanov I.V."/>
            <person name="Bonch-Osmolovskaya E.A."/>
            <person name="Skryabin K.G."/>
            <person name="Ravin N.V."/>
        </authorList>
    </citation>
    <scope>NUCLEOTIDE SEQUENCE [LARGE SCALE GENOMIC DNA]</scope>
    <source>
        <strain evidence="1 2">SBH6</strain>
    </source>
</reference>
<protein>
    <submittedName>
        <fullName evidence="1">Uncharacterized protein</fullName>
    </submittedName>
</protein>
<evidence type="ECO:0000313" key="2">
    <source>
        <dbReference type="Proteomes" id="UP000030624"/>
    </source>
</evidence>
<gene>
    <name evidence="1" type="ORF">GACE_0882</name>
</gene>
<accession>A0A0A7GD19</accession>
<dbReference type="Proteomes" id="UP000030624">
    <property type="component" value="Chromosome"/>
</dbReference>
<proteinExistence type="predicted"/>
<evidence type="ECO:0000313" key="1">
    <source>
        <dbReference type="EMBL" id="AIY89929.1"/>
    </source>
</evidence>
<name>A0A0A7GD19_GEOAI</name>
<dbReference type="KEGG" id="gac:GACE_0882"/>
<dbReference type="STRING" id="565033.GACE_0882"/>